<dbReference type="EMBL" id="JH719202">
    <property type="protein sequence ID" value="EJC97302.1"/>
    <property type="molecule type" value="Genomic_DNA"/>
</dbReference>
<dbReference type="Proteomes" id="UP000053630">
    <property type="component" value="Unassembled WGS sequence"/>
</dbReference>
<sequence>DYDFVLTHKPGTQMTKADLLLKQVGHKRGENDNKNLVLLDNSCFVSETI</sequence>
<name>R7SG95_FOMME</name>
<protein>
    <submittedName>
        <fullName evidence="1">Uncharacterized protein</fullName>
    </submittedName>
</protein>
<dbReference type="KEGG" id="fme:FOMMEDRAFT_100184"/>
<dbReference type="GeneID" id="18669729"/>
<proteinExistence type="predicted"/>
<keyword evidence="2" id="KW-1185">Reference proteome</keyword>
<feature type="non-terminal residue" evidence="1">
    <location>
        <position position="1"/>
    </location>
</feature>
<accession>R7SG95</accession>
<organism evidence="1 2">
    <name type="scientific">Fomitiporia mediterranea (strain MF3/22)</name>
    <name type="common">Grapevine white-rot fungus</name>
    <dbReference type="NCBI Taxonomy" id="694068"/>
    <lineage>
        <taxon>Eukaryota</taxon>
        <taxon>Fungi</taxon>
        <taxon>Dikarya</taxon>
        <taxon>Basidiomycota</taxon>
        <taxon>Agaricomycotina</taxon>
        <taxon>Agaricomycetes</taxon>
        <taxon>Hymenochaetales</taxon>
        <taxon>Hymenochaetaceae</taxon>
        <taxon>Fomitiporia</taxon>
    </lineage>
</organism>
<dbReference type="AlphaFoldDB" id="R7SG95"/>
<gene>
    <name evidence="1" type="ORF">FOMMEDRAFT_100184</name>
</gene>
<dbReference type="RefSeq" id="XP_007272435.1">
    <property type="nucleotide sequence ID" value="XM_007272373.1"/>
</dbReference>
<evidence type="ECO:0000313" key="1">
    <source>
        <dbReference type="EMBL" id="EJC97302.1"/>
    </source>
</evidence>
<evidence type="ECO:0000313" key="2">
    <source>
        <dbReference type="Proteomes" id="UP000053630"/>
    </source>
</evidence>
<reference evidence="2" key="1">
    <citation type="journal article" date="2012" name="Science">
        <title>The Paleozoic origin of enzymatic lignin decomposition reconstructed from 31 fungal genomes.</title>
        <authorList>
            <person name="Floudas D."/>
            <person name="Binder M."/>
            <person name="Riley R."/>
            <person name="Barry K."/>
            <person name="Blanchette R.A."/>
            <person name="Henrissat B."/>
            <person name="Martinez A.T."/>
            <person name="Otillar R."/>
            <person name="Spatafora J.W."/>
            <person name="Yadav J.S."/>
            <person name="Aerts A."/>
            <person name="Benoit I."/>
            <person name="Boyd A."/>
            <person name="Carlson A."/>
            <person name="Copeland A."/>
            <person name="Coutinho P.M."/>
            <person name="de Vries R.P."/>
            <person name="Ferreira P."/>
            <person name="Findley K."/>
            <person name="Foster B."/>
            <person name="Gaskell J."/>
            <person name="Glotzer D."/>
            <person name="Gorecki P."/>
            <person name="Heitman J."/>
            <person name="Hesse C."/>
            <person name="Hori C."/>
            <person name="Igarashi K."/>
            <person name="Jurgens J.A."/>
            <person name="Kallen N."/>
            <person name="Kersten P."/>
            <person name="Kohler A."/>
            <person name="Kuees U."/>
            <person name="Kumar T.K.A."/>
            <person name="Kuo A."/>
            <person name="LaButti K."/>
            <person name="Larrondo L.F."/>
            <person name="Lindquist E."/>
            <person name="Ling A."/>
            <person name="Lombard V."/>
            <person name="Lucas S."/>
            <person name="Lundell T."/>
            <person name="Martin R."/>
            <person name="McLaughlin D.J."/>
            <person name="Morgenstern I."/>
            <person name="Morin E."/>
            <person name="Murat C."/>
            <person name="Nagy L.G."/>
            <person name="Nolan M."/>
            <person name="Ohm R.A."/>
            <person name="Patyshakuliyeva A."/>
            <person name="Rokas A."/>
            <person name="Ruiz-Duenas F.J."/>
            <person name="Sabat G."/>
            <person name="Salamov A."/>
            <person name="Samejima M."/>
            <person name="Schmutz J."/>
            <person name="Slot J.C."/>
            <person name="St John F."/>
            <person name="Stenlid J."/>
            <person name="Sun H."/>
            <person name="Sun S."/>
            <person name="Syed K."/>
            <person name="Tsang A."/>
            <person name="Wiebenga A."/>
            <person name="Young D."/>
            <person name="Pisabarro A."/>
            <person name="Eastwood D.C."/>
            <person name="Martin F."/>
            <person name="Cullen D."/>
            <person name="Grigoriev I.V."/>
            <person name="Hibbett D.S."/>
        </authorList>
    </citation>
    <scope>NUCLEOTIDE SEQUENCE [LARGE SCALE GENOMIC DNA]</scope>
    <source>
        <strain evidence="2">MF3/22</strain>
    </source>
</reference>